<evidence type="ECO:0000313" key="2">
    <source>
        <dbReference type="Proteomes" id="UP000294697"/>
    </source>
</evidence>
<accession>A0A4R7YVY2</accession>
<name>A0A4R7YVY2_9FIRM</name>
<protein>
    <submittedName>
        <fullName evidence="1">Uncharacterized protein</fullName>
    </submittedName>
</protein>
<dbReference type="AlphaFoldDB" id="A0A4R7YVY2"/>
<evidence type="ECO:0000313" key="1">
    <source>
        <dbReference type="EMBL" id="TDW01175.1"/>
    </source>
</evidence>
<dbReference type="RefSeq" id="WP_166668718.1">
    <property type="nucleotide sequence ID" value="NZ_QLME01000021.1"/>
</dbReference>
<reference evidence="1 2" key="1">
    <citation type="submission" date="2019-03" db="EMBL/GenBank/DDBJ databases">
        <title>Subsurface microbial communities from deep shales in Ohio and West Virginia, USA.</title>
        <authorList>
            <person name="Wrighton K."/>
        </authorList>
    </citation>
    <scope>NUCLEOTIDE SEQUENCE [LARGE SCALE GENOMIC DNA]</scope>
    <source>
        <strain evidence="1 2">MSL9.2</strain>
    </source>
</reference>
<gene>
    <name evidence="1" type="ORF">C8C77_12229</name>
</gene>
<organism evidence="1 2">
    <name type="scientific">Halanaerobium saccharolyticum</name>
    <dbReference type="NCBI Taxonomy" id="43595"/>
    <lineage>
        <taxon>Bacteria</taxon>
        <taxon>Bacillati</taxon>
        <taxon>Bacillota</taxon>
        <taxon>Clostridia</taxon>
        <taxon>Halanaerobiales</taxon>
        <taxon>Halanaerobiaceae</taxon>
        <taxon>Halanaerobium</taxon>
    </lineage>
</organism>
<dbReference type="Proteomes" id="UP000294697">
    <property type="component" value="Unassembled WGS sequence"/>
</dbReference>
<dbReference type="EMBL" id="SODA01000022">
    <property type="protein sequence ID" value="TDW01175.1"/>
    <property type="molecule type" value="Genomic_DNA"/>
</dbReference>
<sequence>MPPRVEIGKPKDETSYFRKENYKDISVYILEKVNDQKLENKTMVFKKGFGIFKRIVIE</sequence>
<comment type="caution">
    <text evidence="1">The sequence shown here is derived from an EMBL/GenBank/DDBJ whole genome shotgun (WGS) entry which is preliminary data.</text>
</comment>
<proteinExistence type="predicted"/>